<dbReference type="Gramene" id="evm.model.05.1053">
    <property type="protein sequence ID" value="cds.evm.model.05.1053"/>
    <property type="gene ID" value="evm.TU.05.1053"/>
</dbReference>
<keyword evidence="2" id="KW-1185">Reference proteome</keyword>
<protein>
    <submittedName>
        <fullName evidence="1">Uncharacterized protein</fullName>
    </submittedName>
</protein>
<evidence type="ECO:0000313" key="2">
    <source>
        <dbReference type="Proteomes" id="UP000596661"/>
    </source>
</evidence>
<evidence type="ECO:0000313" key="1">
    <source>
        <dbReference type="EnsemblPlants" id="cds.evm.model.05.1053"/>
    </source>
</evidence>
<dbReference type="EnsemblPlants" id="evm.model.05.1053">
    <property type="protein sequence ID" value="cds.evm.model.05.1053"/>
    <property type="gene ID" value="evm.TU.05.1053"/>
</dbReference>
<organism evidence="1 2">
    <name type="scientific">Cannabis sativa</name>
    <name type="common">Hemp</name>
    <name type="synonym">Marijuana</name>
    <dbReference type="NCBI Taxonomy" id="3483"/>
    <lineage>
        <taxon>Eukaryota</taxon>
        <taxon>Viridiplantae</taxon>
        <taxon>Streptophyta</taxon>
        <taxon>Embryophyta</taxon>
        <taxon>Tracheophyta</taxon>
        <taxon>Spermatophyta</taxon>
        <taxon>Magnoliopsida</taxon>
        <taxon>eudicotyledons</taxon>
        <taxon>Gunneridae</taxon>
        <taxon>Pentapetalae</taxon>
        <taxon>rosids</taxon>
        <taxon>fabids</taxon>
        <taxon>Rosales</taxon>
        <taxon>Cannabaceae</taxon>
        <taxon>Cannabis</taxon>
    </lineage>
</organism>
<sequence>MAEATKVVRVTEDGKLFTILGGVLGELWKHIRKNRPVNSMSVFLYRAEGFIKLEEAIQRAEVEQKPKRPKAPSVGTSI</sequence>
<dbReference type="EMBL" id="UZAU01000489">
    <property type="status" value="NOT_ANNOTATED_CDS"/>
    <property type="molecule type" value="Genomic_DNA"/>
</dbReference>
<reference evidence="1" key="1">
    <citation type="submission" date="2018-11" db="EMBL/GenBank/DDBJ databases">
        <authorList>
            <person name="Grassa J C."/>
        </authorList>
    </citation>
    <scope>NUCLEOTIDE SEQUENCE [LARGE SCALE GENOMIC DNA]</scope>
</reference>
<dbReference type="Proteomes" id="UP000596661">
    <property type="component" value="Chromosome 5"/>
</dbReference>
<reference evidence="1" key="2">
    <citation type="submission" date="2021-03" db="UniProtKB">
        <authorList>
            <consortium name="EnsemblPlants"/>
        </authorList>
    </citation>
    <scope>IDENTIFICATION</scope>
</reference>
<dbReference type="AlphaFoldDB" id="A0A803PJT4"/>
<proteinExistence type="predicted"/>
<name>A0A803PJT4_CANSA</name>
<accession>A0A803PJT4</accession>